<feature type="domain" description="BART" evidence="13">
    <location>
        <begin position="11"/>
        <end position="123"/>
    </location>
</feature>
<evidence type="ECO:0000256" key="1">
    <source>
        <dbReference type="ARBA" id="ARBA00004120"/>
    </source>
</evidence>
<comment type="function">
    <text evidence="12">Plays a role as an effector of the ADP-ribosylation factor-like protein 2, ARL2.</text>
</comment>
<evidence type="ECO:0000256" key="11">
    <source>
        <dbReference type="ARBA" id="ARBA00023273"/>
    </source>
</evidence>
<evidence type="ECO:0000313" key="15">
    <source>
        <dbReference type="Proteomes" id="UP000092461"/>
    </source>
</evidence>
<dbReference type="Pfam" id="PF11527">
    <property type="entry name" value="ARL2_Bind_BART"/>
    <property type="match status" value="1"/>
</dbReference>
<dbReference type="EnsemblMetazoa" id="LLOJ007817-RA">
    <property type="protein sequence ID" value="LLOJ007817-PA"/>
    <property type="gene ID" value="LLOJ007817"/>
</dbReference>
<evidence type="ECO:0000256" key="9">
    <source>
        <dbReference type="ARBA" id="ARBA00023212"/>
    </source>
</evidence>
<evidence type="ECO:0000256" key="3">
    <source>
        <dbReference type="ARBA" id="ARBA00004300"/>
    </source>
</evidence>
<reference evidence="14" key="1">
    <citation type="submission" date="2020-05" db="UniProtKB">
        <authorList>
            <consortium name="EnsemblMetazoa"/>
        </authorList>
    </citation>
    <scope>IDENTIFICATION</scope>
    <source>
        <strain evidence="14">Jacobina</strain>
    </source>
</reference>
<dbReference type="VEuPathDB" id="VectorBase:LLONM1_001522"/>
<evidence type="ECO:0000256" key="2">
    <source>
        <dbReference type="ARBA" id="ARBA00004123"/>
    </source>
</evidence>
<keyword evidence="10 12" id="KW-0539">Nucleus</keyword>
<evidence type="ECO:0000256" key="7">
    <source>
        <dbReference type="ARBA" id="ARBA00023069"/>
    </source>
</evidence>
<dbReference type="InterPro" id="IPR023379">
    <property type="entry name" value="BART_dom"/>
</dbReference>
<dbReference type="PANTHER" id="PTHR15487:SF4">
    <property type="entry name" value="ADP-RIBOSYLATION FACTOR-LIKE PROTEIN 2-BINDING PROTEIN"/>
    <property type="match status" value="1"/>
</dbReference>
<comment type="subcellular location">
    <subcellularLocation>
        <location evidence="1 12">Cytoplasm</location>
        <location evidence="1 12">Cytoskeleton</location>
        <location evidence="1 12">Cilium basal body</location>
    </subcellularLocation>
    <subcellularLocation>
        <location evidence="3 12">Cytoplasm</location>
        <location evidence="3 12">Cytoskeleton</location>
        <location evidence="3 12">Microtubule organizing center</location>
        <location evidence="3 12">Centrosome</location>
    </subcellularLocation>
    <subcellularLocation>
        <location evidence="12">Cytoplasm</location>
    </subcellularLocation>
    <subcellularLocation>
        <location evidence="2 12">Nucleus</location>
    </subcellularLocation>
    <subcellularLocation>
        <location evidence="12">Mitochondrion intermembrane space</location>
    </subcellularLocation>
</comment>
<dbReference type="VEuPathDB" id="VectorBase:LLOJ007817"/>
<keyword evidence="11 12" id="KW-0966">Cell projection</keyword>
<evidence type="ECO:0000256" key="12">
    <source>
        <dbReference type="RuleBase" id="RU367099"/>
    </source>
</evidence>
<dbReference type="GO" id="GO:0005813">
    <property type="term" value="C:centrosome"/>
    <property type="evidence" value="ECO:0007669"/>
    <property type="project" value="UniProtKB-SubCell"/>
</dbReference>
<dbReference type="AlphaFoldDB" id="A0A1B0CSG8"/>
<dbReference type="GO" id="GO:0051457">
    <property type="term" value="P:maintenance of protein location in nucleus"/>
    <property type="evidence" value="ECO:0007669"/>
    <property type="project" value="TreeGrafter"/>
</dbReference>
<keyword evidence="6 12" id="KW-0963">Cytoplasm</keyword>
<dbReference type="InterPro" id="IPR038849">
    <property type="entry name" value="ARL2BP"/>
</dbReference>
<keyword evidence="7 12" id="KW-0969">Cilium</keyword>
<evidence type="ECO:0000256" key="8">
    <source>
        <dbReference type="ARBA" id="ARBA00023128"/>
    </source>
</evidence>
<protein>
    <recommendedName>
        <fullName evidence="5 12">ADP-ribosylation factor-like protein 2-binding protein</fullName>
        <shortName evidence="12">ARF-like 2-binding protein</shortName>
    </recommendedName>
</protein>
<dbReference type="GO" id="GO:0005929">
    <property type="term" value="C:cilium"/>
    <property type="evidence" value="ECO:0007669"/>
    <property type="project" value="UniProtKB-UniRule"/>
</dbReference>
<evidence type="ECO:0000256" key="4">
    <source>
        <dbReference type="ARBA" id="ARBA00009880"/>
    </source>
</evidence>
<keyword evidence="9 12" id="KW-0206">Cytoskeleton</keyword>
<dbReference type="GO" id="GO:0005758">
    <property type="term" value="C:mitochondrial intermembrane space"/>
    <property type="evidence" value="ECO:0007669"/>
    <property type="project" value="UniProtKB-SubCell"/>
</dbReference>
<keyword evidence="15" id="KW-1185">Reference proteome</keyword>
<sequence>MSSSPESEDYFDTVIGHIEDFVISDEFKKLVQNFMQTHYREFDRCEENKIEYMEIFNQYTVAIEGYIVENLVRRMPNFDMERFTEELCRRRTQLDGEIFELLFSLTDFLAFKELILDYKLYKENHLSDLDSGIQISRISSSLL</sequence>
<dbReference type="PANTHER" id="PTHR15487">
    <property type="entry name" value="ADP-RIBOSYLATION FACTOR-LIKE PROTEIN 2-BINDING PROTEIN"/>
    <property type="match status" value="1"/>
</dbReference>
<name>A0A1B0CSG8_LUTLO</name>
<keyword evidence="8 12" id="KW-0496">Mitochondrion</keyword>
<dbReference type="InterPro" id="IPR042541">
    <property type="entry name" value="BART_sf"/>
</dbReference>
<evidence type="ECO:0000256" key="5">
    <source>
        <dbReference type="ARBA" id="ARBA00014849"/>
    </source>
</evidence>
<evidence type="ECO:0000313" key="14">
    <source>
        <dbReference type="EnsemblMetazoa" id="LLOJ007817-PA"/>
    </source>
</evidence>
<dbReference type="Gene3D" id="1.20.1520.10">
    <property type="entry name" value="ADP-ribosylation factor-like 2-binding protein, domain"/>
    <property type="match status" value="1"/>
</dbReference>
<dbReference type="Proteomes" id="UP000092461">
    <property type="component" value="Unassembled WGS sequence"/>
</dbReference>
<proteinExistence type="inferred from homology"/>
<evidence type="ECO:0000256" key="10">
    <source>
        <dbReference type="ARBA" id="ARBA00023242"/>
    </source>
</evidence>
<comment type="similarity">
    <text evidence="4 12">Belongs to the ARL2BP family.</text>
</comment>
<evidence type="ECO:0000256" key="6">
    <source>
        <dbReference type="ARBA" id="ARBA00022490"/>
    </source>
</evidence>
<evidence type="ECO:0000259" key="13">
    <source>
        <dbReference type="Pfam" id="PF11527"/>
    </source>
</evidence>
<dbReference type="EMBL" id="AJWK01026051">
    <property type="status" value="NOT_ANNOTATED_CDS"/>
    <property type="molecule type" value="Genomic_DNA"/>
</dbReference>
<dbReference type="GO" id="GO:0005634">
    <property type="term" value="C:nucleus"/>
    <property type="evidence" value="ECO:0007669"/>
    <property type="project" value="UniProtKB-SubCell"/>
</dbReference>
<accession>A0A1B0CSG8</accession>
<organism evidence="14 15">
    <name type="scientific">Lutzomyia longipalpis</name>
    <name type="common">Sand fly</name>
    <dbReference type="NCBI Taxonomy" id="7200"/>
    <lineage>
        <taxon>Eukaryota</taxon>
        <taxon>Metazoa</taxon>
        <taxon>Ecdysozoa</taxon>
        <taxon>Arthropoda</taxon>
        <taxon>Hexapoda</taxon>
        <taxon>Insecta</taxon>
        <taxon>Pterygota</taxon>
        <taxon>Neoptera</taxon>
        <taxon>Endopterygota</taxon>
        <taxon>Diptera</taxon>
        <taxon>Nematocera</taxon>
        <taxon>Psychodoidea</taxon>
        <taxon>Psychodidae</taxon>
        <taxon>Lutzomyia</taxon>
        <taxon>Lutzomyia</taxon>
    </lineage>
</organism>